<name>A0A645IKU2_9ZZZZ</name>
<accession>A0A645IKU2</accession>
<reference evidence="1" key="1">
    <citation type="submission" date="2019-08" db="EMBL/GenBank/DDBJ databases">
        <authorList>
            <person name="Kucharzyk K."/>
            <person name="Murdoch R.W."/>
            <person name="Higgins S."/>
            <person name="Loffler F."/>
        </authorList>
    </citation>
    <scope>NUCLEOTIDE SEQUENCE</scope>
</reference>
<protein>
    <submittedName>
        <fullName evidence="1">Uncharacterized protein</fullName>
    </submittedName>
</protein>
<dbReference type="AlphaFoldDB" id="A0A645IKU2"/>
<evidence type="ECO:0000313" key="1">
    <source>
        <dbReference type="EMBL" id="MPN47943.1"/>
    </source>
</evidence>
<proteinExistence type="predicted"/>
<dbReference type="EMBL" id="VSSQ01109829">
    <property type="protein sequence ID" value="MPN47943.1"/>
    <property type="molecule type" value="Genomic_DNA"/>
</dbReference>
<organism evidence="1">
    <name type="scientific">bioreactor metagenome</name>
    <dbReference type="NCBI Taxonomy" id="1076179"/>
    <lineage>
        <taxon>unclassified sequences</taxon>
        <taxon>metagenomes</taxon>
        <taxon>ecological metagenomes</taxon>
    </lineage>
</organism>
<comment type="caution">
    <text evidence="1">The sequence shown here is derived from an EMBL/GenBank/DDBJ whole genome shotgun (WGS) entry which is preliminary data.</text>
</comment>
<sequence length="57" mass="6505">MCYLFWNQNRVQAGVIGKGHDAKGFEPIGQINILECPAVLKGFGINFFYIFRNTYFG</sequence>
<gene>
    <name evidence="1" type="ORF">SDC9_195547</name>
</gene>